<keyword evidence="2" id="KW-1185">Reference proteome</keyword>
<gene>
    <name evidence="1" type="ORF">GCM10010862_19110</name>
</gene>
<dbReference type="EMBL" id="BSNS01000009">
    <property type="protein sequence ID" value="GLQ54652.1"/>
    <property type="molecule type" value="Genomic_DNA"/>
</dbReference>
<dbReference type="Proteomes" id="UP001156691">
    <property type="component" value="Unassembled WGS sequence"/>
</dbReference>
<evidence type="ECO:0000313" key="1">
    <source>
        <dbReference type="EMBL" id="GLQ54652.1"/>
    </source>
</evidence>
<dbReference type="Gene3D" id="2.10.70.10">
    <property type="entry name" value="Complement Module, domain 1"/>
    <property type="match status" value="1"/>
</dbReference>
<evidence type="ECO:0008006" key="3">
    <source>
        <dbReference type="Google" id="ProtNLM"/>
    </source>
</evidence>
<organism evidence="1 2">
    <name type="scientific">Devosia nitrariae</name>
    <dbReference type="NCBI Taxonomy" id="2071872"/>
    <lineage>
        <taxon>Bacteria</taxon>
        <taxon>Pseudomonadati</taxon>
        <taxon>Pseudomonadota</taxon>
        <taxon>Alphaproteobacteria</taxon>
        <taxon>Hyphomicrobiales</taxon>
        <taxon>Devosiaceae</taxon>
        <taxon>Devosia</taxon>
    </lineage>
</organism>
<reference evidence="2" key="1">
    <citation type="journal article" date="2019" name="Int. J. Syst. Evol. Microbiol.">
        <title>The Global Catalogue of Microorganisms (GCM) 10K type strain sequencing project: providing services to taxonomists for standard genome sequencing and annotation.</title>
        <authorList>
            <consortium name="The Broad Institute Genomics Platform"/>
            <consortium name="The Broad Institute Genome Sequencing Center for Infectious Disease"/>
            <person name="Wu L."/>
            <person name="Ma J."/>
        </authorList>
    </citation>
    <scope>NUCLEOTIDE SEQUENCE [LARGE SCALE GENOMIC DNA]</scope>
    <source>
        <strain evidence="2">NBRC 112416</strain>
    </source>
</reference>
<dbReference type="InterPro" id="IPR019600">
    <property type="entry name" value="Hemin_uptake_protein_HemP"/>
</dbReference>
<protein>
    <recommendedName>
        <fullName evidence="3">Hemin uptake protein HemP</fullName>
    </recommendedName>
</protein>
<sequence>MTDDQGAGDSRGAETMNAIEHACADEPREIDSAGLFAGRNEVIIVHKGGRYRLRITRQDKLILNK</sequence>
<name>A0ABQ5W449_9HYPH</name>
<accession>A0ABQ5W449</accession>
<proteinExistence type="predicted"/>
<comment type="caution">
    <text evidence="1">The sequence shown here is derived from an EMBL/GenBank/DDBJ whole genome shotgun (WGS) entry which is preliminary data.</text>
</comment>
<evidence type="ECO:0000313" key="2">
    <source>
        <dbReference type="Proteomes" id="UP001156691"/>
    </source>
</evidence>
<dbReference type="Pfam" id="PF10636">
    <property type="entry name" value="hemP"/>
    <property type="match status" value="1"/>
</dbReference>